<dbReference type="InterPro" id="IPR050645">
    <property type="entry name" value="Histidine_acid_phosphatase"/>
</dbReference>
<evidence type="ECO:0000313" key="4">
    <source>
        <dbReference type="EMBL" id="KAK8833724.1"/>
    </source>
</evidence>
<comment type="similarity">
    <text evidence="1">Belongs to the histidine acid phosphatase family.</text>
</comment>
<keyword evidence="2" id="KW-0378">Hydrolase</keyword>
<dbReference type="PANTHER" id="PTHR11567:SF110">
    <property type="entry name" value="2-PHOSPHOXYLOSE PHOSPHATASE 1"/>
    <property type="match status" value="1"/>
</dbReference>
<dbReference type="Proteomes" id="UP001470230">
    <property type="component" value="Unassembled WGS sequence"/>
</dbReference>
<sequence>MTCVAPLRLISPLNMTLLSVFIFLRHGERTPVDRWMPKNDSREIWNCDSNDAIAPQMQSFARSNPSNPNSYTHRRYHSTLDPKLIPFPKNCAKGQLTLDGMRQLKELGAFYHDELVLKRHFLPEYYDPNLVDFRATYSDRAIRSLTSFLVGLYPNADDPDEIITFLTGTLSGREPLNPDPYGCKDLQDAYEDFISTDEFKERRDRAWEVHDELYKAIGLEKDHQNWQWIGDWLYSYYCNTNADLTALIPKEVSDYSFEVAMNDTAYYSNGFFDKYRDIPAGPIFRLLYEAIDKRLSGESQTKFSVFSAHDTTIAAILAYFGHANMRGIAPYRSHLAVEMYQSDHGPMLRFSLNGEVITINGQDMISLANLRYMTVNSVKKCIYDNEIH</sequence>
<keyword evidence="7" id="KW-1185">Reference proteome</keyword>
<organism evidence="5 7">
    <name type="scientific">Tritrichomonas musculus</name>
    <dbReference type="NCBI Taxonomy" id="1915356"/>
    <lineage>
        <taxon>Eukaryota</taxon>
        <taxon>Metamonada</taxon>
        <taxon>Parabasalia</taxon>
        <taxon>Tritrichomonadida</taxon>
        <taxon>Tritrichomonadidae</taxon>
        <taxon>Tritrichomonas</taxon>
    </lineage>
</organism>
<evidence type="ECO:0000256" key="1">
    <source>
        <dbReference type="ARBA" id="ARBA00005375"/>
    </source>
</evidence>
<evidence type="ECO:0000313" key="5">
    <source>
        <dbReference type="EMBL" id="KAK8834205.1"/>
    </source>
</evidence>
<evidence type="ECO:0000256" key="3">
    <source>
        <dbReference type="SAM" id="SignalP"/>
    </source>
</evidence>
<dbReference type="EMBL" id="JAPFFF010000472">
    <property type="protein sequence ID" value="KAK8834205.1"/>
    <property type="molecule type" value="Genomic_DNA"/>
</dbReference>
<dbReference type="InterPro" id="IPR000560">
    <property type="entry name" value="His_Pase_clade-2"/>
</dbReference>
<reference evidence="5 7" key="1">
    <citation type="submission" date="2024-04" db="EMBL/GenBank/DDBJ databases">
        <title>Tritrichomonas musculus Genome.</title>
        <authorList>
            <person name="Alves-Ferreira E."/>
            <person name="Grigg M."/>
            <person name="Lorenzi H."/>
            <person name="Galac M."/>
        </authorList>
    </citation>
    <scope>NUCLEOTIDE SEQUENCE [LARGE SCALE GENOMIC DNA]</scope>
    <source>
        <strain evidence="5 7">EAF2021</strain>
    </source>
</reference>
<accession>A0ABR2GJV5</accession>
<evidence type="ECO:0000313" key="7">
    <source>
        <dbReference type="Proteomes" id="UP001470230"/>
    </source>
</evidence>
<evidence type="ECO:0000256" key="2">
    <source>
        <dbReference type="ARBA" id="ARBA00022801"/>
    </source>
</evidence>
<dbReference type="EMBL" id="JAPFFF010000686">
    <property type="protein sequence ID" value="KAK8833724.1"/>
    <property type="molecule type" value="Genomic_DNA"/>
</dbReference>
<dbReference type="Pfam" id="PF00328">
    <property type="entry name" value="His_Phos_2"/>
    <property type="match status" value="1"/>
</dbReference>
<dbReference type="Gene3D" id="3.40.50.1240">
    <property type="entry name" value="Phosphoglycerate mutase-like"/>
    <property type="match status" value="1"/>
</dbReference>
<name>A0ABR2GJV5_9EUKA</name>
<gene>
    <name evidence="6" type="ORF">M9Y10_011477</name>
    <name evidence="5" type="ORF">M9Y10_032954</name>
    <name evidence="4" type="ORF">M9Y10_040658</name>
</gene>
<keyword evidence="3" id="KW-0732">Signal</keyword>
<dbReference type="SUPFAM" id="SSF53254">
    <property type="entry name" value="Phosphoglycerate mutase-like"/>
    <property type="match status" value="1"/>
</dbReference>
<feature type="signal peptide" evidence="3">
    <location>
        <begin position="1"/>
        <end position="27"/>
    </location>
</feature>
<evidence type="ECO:0008006" key="8">
    <source>
        <dbReference type="Google" id="ProtNLM"/>
    </source>
</evidence>
<dbReference type="CDD" id="cd07061">
    <property type="entry name" value="HP_HAP_like"/>
    <property type="match status" value="1"/>
</dbReference>
<dbReference type="InterPro" id="IPR029033">
    <property type="entry name" value="His_PPase_superfam"/>
</dbReference>
<dbReference type="EMBL" id="JAPFFF010000017">
    <property type="protein sequence ID" value="KAK8863787.1"/>
    <property type="molecule type" value="Genomic_DNA"/>
</dbReference>
<dbReference type="PANTHER" id="PTHR11567">
    <property type="entry name" value="ACID PHOSPHATASE-RELATED"/>
    <property type="match status" value="1"/>
</dbReference>
<proteinExistence type="inferred from homology"/>
<protein>
    <recommendedName>
        <fullName evidence="8">Histidine acid phosphatase family protein</fullName>
    </recommendedName>
</protein>
<comment type="caution">
    <text evidence="5">The sequence shown here is derived from an EMBL/GenBank/DDBJ whole genome shotgun (WGS) entry which is preliminary data.</text>
</comment>
<evidence type="ECO:0000313" key="6">
    <source>
        <dbReference type="EMBL" id="KAK8863787.1"/>
    </source>
</evidence>
<feature type="chain" id="PRO_5045031614" description="Histidine acid phosphatase family protein" evidence="3">
    <location>
        <begin position="28"/>
        <end position="388"/>
    </location>
</feature>